<dbReference type="Gene3D" id="2.60.40.3440">
    <property type="match status" value="3"/>
</dbReference>
<keyword evidence="3" id="KW-1185">Reference proteome</keyword>
<keyword evidence="1" id="KW-0732">Signal</keyword>
<dbReference type="Gene3D" id="2.60.40.2810">
    <property type="match status" value="2"/>
</dbReference>
<reference evidence="2 3" key="1">
    <citation type="submission" date="2016-12" db="EMBL/GenBank/DDBJ databases">
        <authorList>
            <person name="Song W.-J."/>
            <person name="Kurnit D.M."/>
        </authorList>
    </citation>
    <scope>NUCLEOTIDE SEQUENCE [LARGE SCALE GENOMIC DNA]</scope>
    <source>
        <strain evidence="2 3">175</strain>
    </source>
</reference>
<organism evidence="2 3">
    <name type="scientific">Methylomagnum ishizawai</name>
    <dbReference type="NCBI Taxonomy" id="1760988"/>
    <lineage>
        <taxon>Bacteria</taxon>
        <taxon>Pseudomonadati</taxon>
        <taxon>Pseudomonadota</taxon>
        <taxon>Gammaproteobacteria</taxon>
        <taxon>Methylococcales</taxon>
        <taxon>Methylococcaceae</taxon>
        <taxon>Methylomagnum</taxon>
    </lineage>
</organism>
<feature type="signal peptide" evidence="1">
    <location>
        <begin position="1"/>
        <end position="29"/>
    </location>
</feature>
<dbReference type="EMBL" id="FXAM01000001">
    <property type="protein sequence ID" value="SMF94927.1"/>
    <property type="molecule type" value="Genomic_DNA"/>
</dbReference>
<dbReference type="NCBIfam" id="TIGR01965">
    <property type="entry name" value="VCBS_repeat"/>
    <property type="match status" value="2"/>
</dbReference>
<dbReference type="Proteomes" id="UP000192923">
    <property type="component" value="Unassembled WGS sequence"/>
</dbReference>
<feature type="chain" id="PRO_5012238366" evidence="1">
    <location>
        <begin position="30"/>
        <end position="795"/>
    </location>
</feature>
<evidence type="ECO:0000256" key="1">
    <source>
        <dbReference type="SAM" id="SignalP"/>
    </source>
</evidence>
<dbReference type="PANTHER" id="PTHR34720:SF9">
    <property type="entry name" value="BLR4714 PROTEIN"/>
    <property type="match status" value="1"/>
</dbReference>
<gene>
    <name evidence="2" type="ORF">SAMN02949497_2266</name>
</gene>
<dbReference type="NCBIfam" id="NF012211">
    <property type="entry name" value="tand_rpt_95"/>
    <property type="match status" value="2"/>
</dbReference>
<dbReference type="STRING" id="1760988.SAMN02949497_2266"/>
<dbReference type="AlphaFoldDB" id="A0A1Y6CX57"/>
<dbReference type="InterPro" id="IPR010221">
    <property type="entry name" value="VCBS_dom"/>
</dbReference>
<protein>
    <submittedName>
        <fullName evidence="2">VCBS repeat-containing protein</fullName>
    </submittedName>
</protein>
<name>A0A1Y6CX57_9GAMM</name>
<dbReference type="RefSeq" id="WP_085212729.1">
    <property type="nucleotide sequence ID" value="NZ_FXAM01000001.1"/>
</dbReference>
<accession>A0A1Y6CX57</accession>
<evidence type="ECO:0000313" key="2">
    <source>
        <dbReference type="EMBL" id="SMF94927.1"/>
    </source>
</evidence>
<dbReference type="Pfam" id="PF17963">
    <property type="entry name" value="Big_9"/>
    <property type="match status" value="5"/>
</dbReference>
<evidence type="ECO:0000313" key="3">
    <source>
        <dbReference type="Proteomes" id="UP000192923"/>
    </source>
</evidence>
<proteinExistence type="predicted"/>
<sequence length="795" mass="81379">MKQPLFPRARLAAWGAVLCCLGGTASAHVANNDITTTGKADNGNFHRYGWIDGTNATLGDSHHIAEGNFFTFHLNVPSFVDIGFAEISGNGGTVTTSGGLDPAFSLYSGLLPLLAHDDTPYDPMFGNTVDLAPAGHIYLPHDGYRDTVNFSATGGKPYTGQFDALGDWSMANEDAIPGDPGSLDGNWAKIKYLTHVNANVTTLGANLMPSGAVNDAPEFLTHYPLPAGDYTIAAGGAACDNPSIAACTNPNLWGRVTFSATANITPSFTGGKTALTIPVNIAGANLKPNLRASDTDTGQTETWTQATAPAHGKLSFSGATAASGSANITSGGTITYKPTANYSGADSFAVRVGDGLSSSVRTFSVTVKPNTAPSYTGKVTALNLVQNYGSNLKALLTVSDIDAGQTETWSQNTAPQHGSLTFTNAKADSGSTAINLVGSVVYQPAANYTGADSFAIRVGDGMATTVRNFTVTVGANTAPSFTGTTTALTLAQNVASNLRPYLTVGDTDNAQIETWSQQTAPAHGKLTFSNATAWSGSTNITSGGTIAYTPTTGYSGPDSFAVRVSDGIATAVRTLTVTVQPNTAPSFVGTTTALKIVQNSAAVNIKPVLNVSDTNHGQTLTWKQAVAPAHGGLVFTSATATSGGTNIGPGGTITYKPTAGYSGADSFTVQVSDGVASANRLFTVTVGPNVVPSFATPTNTLNVAKNGAAVNLKPRLSISDIDLGQTETWSVATAPANGTLVVTGGTAASGSTGITPGGTFTYQPKANWTGSETFKIKVTDSLGGTATSSFTMNVK</sequence>
<dbReference type="PANTHER" id="PTHR34720">
    <property type="entry name" value="MICROCYSTIN DEPENDENT PROTEIN"/>
    <property type="match status" value="1"/>
</dbReference>
<dbReference type="OrthoDB" id="8559805at2"/>